<dbReference type="EMBL" id="SFCI01001241">
    <property type="protein sequence ID" value="TFY76331.1"/>
    <property type="molecule type" value="Genomic_DNA"/>
</dbReference>
<protein>
    <recommendedName>
        <fullName evidence="1">N-acetyltransferase domain-containing protein</fullName>
    </recommendedName>
</protein>
<dbReference type="OrthoDB" id="508139at2759"/>
<dbReference type="GO" id="GO:0016747">
    <property type="term" value="F:acyltransferase activity, transferring groups other than amino-acyl groups"/>
    <property type="evidence" value="ECO:0007669"/>
    <property type="project" value="InterPro"/>
</dbReference>
<dbReference type="InterPro" id="IPR000182">
    <property type="entry name" value="GNAT_dom"/>
</dbReference>
<dbReference type="Proteomes" id="UP000298061">
    <property type="component" value="Unassembled WGS sequence"/>
</dbReference>
<proteinExistence type="predicted"/>
<evidence type="ECO:0000313" key="2">
    <source>
        <dbReference type="EMBL" id="TFY76331.1"/>
    </source>
</evidence>
<dbReference type="InterPro" id="IPR016181">
    <property type="entry name" value="Acyl_CoA_acyltransferase"/>
</dbReference>
<organism evidence="2 3">
    <name type="scientific">Hericium alpestre</name>
    <dbReference type="NCBI Taxonomy" id="135208"/>
    <lineage>
        <taxon>Eukaryota</taxon>
        <taxon>Fungi</taxon>
        <taxon>Dikarya</taxon>
        <taxon>Basidiomycota</taxon>
        <taxon>Agaricomycotina</taxon>
        <taxon>Agaricomycetes</taxon>
        <taxon>Russulales</taxon>
        <taxon>Hericiaceae</taxon>
        <taxon>Hericium</taxon>
    </lineage>
</organism>
<comment type="caution">
    <text evidence="2">The sequence shown here is derived from an EMBL/GenBank/DDBJ whole genome shotgun (WGS) entry which is preliminary data.</text>
</comment>
<dbReference type="STRING" id="135208.A0A4Y9ZR81"/>
<reference evidence="2 3" key="1">
    <citation type="submission" date="2019-02" db="EMBL/GenBank/DDBJ databases">
        <title>Genome sequencing of the rare red list fungi Hericium alpestre (H. flagellum).</title>
        <authorList>
            <person name="Buettner E."/>
            <person name="Kellner H."/>
        </authorList>
    </citation>
    <scope>NUCLEOTIDE SEQUENCE [LARGE SCALE GENOMIC DNA]</scope>
    <source>
        <strain evidence="2 3">DSM 108284</strain>
    </source>
</reference>
<dbReference type="CDD" id="cd04301">
    <property type="entry name" value="NAT_SF"/>
    <property type="match status" value="1"/>
</dbReference>
<name>A0A4Y9ZR81_9AGAM</name>
<dbReference type="SUPFAM" id="SSF55729">
    <property type="entry name" value="Acyl-CoA N-acyltransferases (Nat)"/>
    <property type="match status" value="1"/>
</dbReference>
<dbReference type="PROSITE" id="PS51186">
    <property type="entry name" value="GNAT"/>
    <property type="match status" value="1"/>
</dbReference>
<evidence type="ECO:0000313" key="3">
    <source>
        <dbReference type="Proteomes" id="UP000298061"/>
    </source>
</evidence>
<keyword evidence="3" id="KW-1185">Reference proteome</keyword>
<dbReference type="Gene3D" id="3.40.630.30">
    <property type="match status" value="1"/>
</dbReference>
<dbReference type="Pfam" id="PF13508">
    <property type="entry name" value="Acetyltransf_7"/>
    <property type="match status" value="1"/>
</dbReference>
<dbReference type="AlphaFoldDB" id="A0A4Y9ZR81"/>
<evidence type="ECO:0000259" key="1">
    <source>
        <dbReference type="PROSITE" id="PS51186"/>
    </source>
</evidence>
<feature type="domain" description="N-acetyltransferase" evidence="1">
    <location>
        <begin position="115"/>
        <end position="273"/>
    </location>
</feature>
<sequence>MRWKLCLLVHRRLRRELEHIELASQHRGSGRRAAGRRGSGRRCQWLVIEVTAFLITVFPLQRTPLADDIMASKRIDISTLQLKMDERDDEGLDSSESEWPYWQEYRFAVRDIVTIHVETIDKAKIEPGAFHTSLDEVSEDLLQFSKAVFDCSGRIKAKVACSGTQVWGAELNKTDAKFAYIKDIIVSPQYRRQGVGRWAIDALLQHQALEDCPWIFTWATSLNLPGKPAGGANARQNAAIAFFRKQGFRRVGGTWFFGYARDGGHPSRALPIEGDAEATQTAGARGFTERKYEELARAVGVKW</sequence>
<accession>A0A4Y9ZR81</accession>
<gene>
    <name evidence="2" type="ORF">EWM64_g7682</name>
</gene>